<protein>
    <submittedName>
        <fullName evidence="2">HNH endonuclease</fullName>
    </submittedName>
</protein>
<sequence length="254" mass="28788">MENCVRYPILIQIRWSWTTETILIEERKSPISGAEFTTSEVWPEQPFQVDYVTNVLHHEIDGSVHHLKLEYRPENNLSIRELTDCFGCATIQYDTSGKTKNKATWANDPPNADYDGAAKSVKIITAGGPEFLGFTTSLRRKRKQGLFKSRLLRIERCCALTGESEQSVLEAAHLVEVQDEGSYDVHNGFLLRSDVHRLFDKRLLHIDPASGKAQLSNEISNSSAYHAQAETWVLKEAVLRRVKESLLKRTKAGC</sequence>
<dbReference type="EMBL" id="CP040871">
    <property type="protein sequence ID" value="QDA57001.1"/>
    <property type="molecule type" value="Genomic_DNA"/>
</dbReference>
<evidence type="ECO:0000313" key="2">
    <source>
        <dbReference type="EMBL" id="QDA57001.1"/>
    </source>
</evidence>
<name>A0A5B7ZP53_9GAMM</name>
<dbReference type="InterPro" id="IPR003615">
    <property type="entry name" value="HNH_nuc"/>
</dbReference>
<dbReference type="Proteomes" id="UP000308149">
    <property type="component" value="Chromosome"/>
</dbReference>
<evidence type="ECO:0000259" key="1">
    <source>
        <dbReference type="Pfam" id="PF13391"/>
    </source>
</evidence>
<dbReference type="AlphaFoldDB" id="A0A5B7ZP53"/>
<dbReference type="KEGG" id="thes:FHQ07_06565"/>
<keyword evidence="2" id="KW-0378">Hydrolase</keyword>
<organism evidence="2 3">
    <name type="scientific">Thermomonas aquatica</name>
    <dbReference type="NCBI Taxonomy" id="2202149"/>
    <lineage>
        <taxon>Bacteria</taxon>
        <taxon>Pseudomonadati</taxon>
        <taxon>Pseudomonadota</taxon>
        <taxon>Gammaproteobacteria</taxon>
        <taxon>Lysobacterales</taxon>
        <taxon>Lysobacteraceae</taxon>
        <taxon>Thermomonas</taxon>
    </lineage>
</organism>
<dbReference type="GO" id="GO:0004519">
    <property type="term" value="F:endonuclease activity"/>
    <property type="evidence" value="ECO:0007669"/>
    <property type="project" value="UniProtKB-KW"/>
</dbReference>
<proteinExistence type="predicted"/>
<evidence type="ECO:0000313" key="3">
    <source>
        <dbReference type="Proteomes" id="UP000308149"/>
    </source>
</evidence>
<dbReference type="Pfam" id="PF13391">
    <property type="entry name" value="HNH_2"/>
    <property type="match status" value="1"/>
</dbReference>
<keyword evidence="2" id="KW-0255">Endonuclease</keyword>
<accession>A0A5B7ZP53</accession>
<reference evidence="2 3" key="1">
    <citation type="submission" date="2019-06" db="EMBL/GenBank/DDBJ databases">
        <title>Thermomonas aquatica sp. nov., isolated from an industrial wastewater treatment plant.</title>
        <authorList>
            <person name="Jeon J.H."/>
            <person name="Park D.-S."/>
        </authorList>
    </citation>
    <scope>NUCLEOTIDE SEQUENCE [LARGE SCALE GENOMIC DNA]</scope>
    <source>
        <strain evidence="2 3">SY21</strain>
    </source>
</reference>
<feature type="domain" description="HNH nuclease" evidence="1">
    <location>
        <begin position="158"/>
        <end position="207"/>
    </location>
</feature>
<dbReference type="OrthoDB" id="529575at2"/>
<gene>
    <name evidence="2" type="ORF">FHQ07_06565</name>
</gene>
<keyword evidence="2" id="KW-0540">Nuclease</keyword>
<keyword evidence="3" id="KW-1185">Reference proteome</keyword>